<keyword evidence="2" id="KW-1185">Reference proteome</keyword>
<accession>A0A7G5C0P9</accession>
<reference evidence="1 2" key="1">
    <citation type="submission" date="2019-07" db="EMBL/GenBank/DDBJ databases">
        <authorList>
            <person name="Kim J.K."/>
            <person name="Cheong H.-M."/>
            <person name="Choi Y."/>
            <person name="Hwang K.J."/>
            <person name="Lee S."/>
            <person name="Choi C."/>
        </authorList>
    </citation>
    <scope>NUCLEOTIDE SEQUENCE [LARGE SCALE GENOMIC DNA]</scope>
    <source>
        <strain evidence="1 2">KS 22</strain>
    </source>
</reference>
<protein>
    <submittedName>
        <fullName evidence="1">Uncharacterized protein</fullName>
    </submittedName>
</protein>
<dbReference type="Proteomes" id="UP000515679">
    <property type="component" value="Chromosome"/>
</dbReference>
<sequence length="79" mass="9078">MVYFPYWIGYSCGIVSNKRIKATTMGDVTVRYFKPSATDFAFTFNLAVEGYTDESTPSFTVVFRSTGEQFVIKEIYHSY</sequence>
<proteinExistence type="predicted"/>
<dbReference type="KEGG" id="cchl:FPL14_17500"/>
<gene>
    <name evidence="1" type="ORF">FPL14_17500</name>
</gene>
<dbReference type="EMBL" id="CP041969">
    <property type="protein sequence ID" value="QMV42783.1"/>
    <property type="molecule type" value="Genomic_DNA"/>
</dbReference>
<organism evidence="1 2">
    <name type="scientific">Cohnella cholangitidis</name>
    <dbReference type="NCBI Taxonomy" id="2598458"/>
    <lineage>
        <taxon>Bacteria</taxon>
        <taxon>Bacillati</taxon>
        <taxon>Bacillota</taxon>
        <taxon>Bacilli</taxon>
        <taxon>Bacillales</taxon>
        <taxon>Paenibacillaceae</taxon>
        <taxon>Cohnella</taxon>
    </lineage>
</organism>
<evidence type="ECO:0000313" key="2">
    <source>
        <dbReference type="Proteomes" id="UP000515679"/>
    </source>
</evidence>
<evidence type="ECO:0000313" key="1">
    <source>
        <dbReference type="EMBL" id="QMV42783.1"/>
    </source>
</evidence>
<dbReference type="RefSeq" id="WP_182299010.1">
    <property type="nucleotide sequence ID" value="NZ_CP041969.1"/>
</dbReference>
<name>A0A7G5C0P9_9BACL</name>
<dbReference type="AlphaFoldDB" id="A0A7G5C0P9"/>